<accession>A0ACB8SY89</accession>
<dbReference type="EMBL" id="MU277212">
    <property type="protein sequence ID" value="KAI0061468.1"/>
    <property type="molecule type" value="Genomic_DNA"/>
</dbReference>
<organism evidence="1 2">
    <name type="scientific">Artomyces pyxidatus</name>
    <dbReference type="NCBI Taxonomy" id="48021"/>
    <lineage>
        <taxon>Eukaryota</taxon>
        <taxon>Fungi</taxon>
        <taxon>Dikarya</taxon>
        <taxon>Basidiomycota</taxon>
        <taxon>Agaricomycotina</taxon>
        <taxon>Agaricomycetes</taxon>
        <taxon>Russulales</taxon>
        <taxon>Auriscalpiaceae</taxon>
        <taxon>Artomyces</taxon>
    </lineage>
</organism>
<reference evidence="1" key="1">
    <citation type="submission" date="2021-03" db="EMBL/GenBank/DDBJ databases">
        <authorList>
            <consortium name="DOE Joint Genome Institute"/>
            <person name="Ahrendt S."/>
            <person name="Looney B.P."/>
            <person name="Miyauchi S."/>
            <person name="Morin E."/>
            <person name="Drula E."/>
            <person name="Courty P.E."/>
            <person name="Chicoki N."/>
            <person name="Fauchery L."/>
            <person name="Kohler A."/>
            <person name="Kuo A."/>
            <person name="Labutti K."/>
            <person name="Pangilinan J."/>
            <person name="Lipzen A."/>
            <person name="Riley R."/>
            <person name="Andreopoulos W."/>
            <person name="He G."/>
            <person name="Johnson J."/>
            <person name="Barry K.W."/>
            <person name="Grigoriev I.V."/>
            <person name="Nagy L."/>
            <person name="Hibbett D."/>
            <person name="Henrissat B."/>
            <person name="Matheny P.B."/>
            <person name="Labbe J."/>
            <person name="Martin F."/>
        </authorList>
    </citation>
    <scope>NUCLEOTIDE SEQUENCE</scope>
    <source>
        <strain evidence="1">HHB10654</strain>
    </source>
</reference>
<comment type="caution">
    <text evidence="1">The sequence shown here is derived from an EMBL/GenBank/DDBJ whole genome shotgun (WGS) entry which is preliminary data.</text>
</comment>
<gene>
    <name evidence="1" type="ORF">BV25DRAFT_1785855</name>
</gene>
<evidence type="ECO:0000313" key="1">
    <source>
        <dbReference type="EMBL" id="KAI0061468.1"/>
    </source>
</evidence>
<reference evidence="1" key="2">
    <citation type="journal article" date="2022" name="New Phytol.">
        <title>Evolutionary transition to the ectomycorrhizal habit in the genomes of a hyperdiverse lineage of mushroom-forming fungi.</title>
        <authorList>
            <person name="Looney B."/>
            <person name="Miyauchi S."/>
            <person name="Morin E."/>
            <person name="Drula E."/>
            <person name="Courty P.E."/>
            <person name="Kohler A."/>
            <person name="Kuo A."/>
            <person name="LaButti K."/>
            <person name="Pangilinan J."/>
            <person name="Lipzen A."/>
            <person name="Riley R."/>
            <person name="Andreopoulos W."/>
            <person name="He G."/>
            <person name="Johnson J."/>
            <person name="Nolan M."/>
            <person name="Tritt A."/>
            <person name="Barry K.W."/>
            <person name="Grigoriev I.V."/>
            <person name="Nagy L.G."/>
            <person name="Hibbett D."/>
            <person name="Henrissat B."/>
            <person name="Matheny P.B."/>
            <person name="Labbe J."/>
            <person name="Martin F.M."/>
        </authorList>
    </citation>
    <scope>NUCLEOTIDE SEQUENCE</scope>
    <source>
        <strain evidence="1">HHB10654</strain>
    </source>
</reference>
<dbReference type="Proteomes" id="UP000814140">
    <property type="component" value="Unassembled WGS sequence"/>
</dbReference>
<feature type="non-terminal residue" evidence="1">
    <location>
        <position position="1"/>
    </location>
</feature>
<evidence type="ECO:0000313" key="2">
    <source>
        <dbReference type="Proteomes" id="UP000814140"/>
    </source>
</evidence>
<name>A0ACB8SY89_9AGAM</name>
<proteinExistence type="predicted"/>
<sequence>ERAAVIEALHSINARINALLPVSHIPPEILAHIFLYCVLADQEWRNTLPGLGWISVTHVCRRWRHIALDNSGLWRHIPLTSGRQWIAEMLSRSRSKPL</sequence>
<keyword evidence="2" id="KW-1185">Reference proteome</keyword>
<feature type="non-terminal residue" evidence="1">
    <location>
        <position position="98"/>
    </location>
</feature>
<protein>
    <submittedName>
        <fullName evidence="1">Uncharacterized protein</fullName>
    </submittedName>
</protein>